<dbReference type="EMBL" id="ML977333">
    <property type="protein sequence ID" value="KAF2111702.1"/>
    <property type="molecule type" value="Genomic_DNA"/>
</dbReference>
<dbReference type="Proteomes" id="UP000799770">
    <property type="component" value="Unassembled WGS sequence"/>
</dbReference>
<feature type="region of interest" description="Disordered" evidence="1">
    <location>
        <begin position="1"/>
        <end position="34"/>
    </location>
</feature>
<proteinExistence type="predicted"/>
<accession>A0A6A5YX34</accession>
<name>A0A6A5YX34_9PLEO</name>
<evidence type="ECO:0000256" key="1">
    <source>
        <dbReference type="SAM" id="MobiDB-lite"/>
    </source>
</evidence>
<dbReference type="OrthoDB" id="3940486at2759"/>
<feature type="compositionally biased region" description="Low complexity" evidence="1">
    <location>
        <begin position="1"/>
        <end position="17"/>
    </location>
</feature>
<evidence type="ECO:0000313" key="3">
    <source>
        <dbReference type="Proteomes" id="UP000799770"/>
    </source>
</evidence>
<organism evidence="2 3">
    <name type="scientific">Lophiotrema nucula</name>
    <dbReference type="NCBI Taxonomy" id="690887"/>
    <lineage>
        <taxon>Eukaryota</taxon>
        <taxon>Fungi</taxon>
        <taxon>Dikarya</taxon>
        <taxon>Ascomycota</taxon>
        <taxon>Pezizomycotina</taxon>
        <taxon>Dothideomycetes</taxon>
        <taxon>Pleosporomycetidae</taxon>
        <taxon>Pleosporales</taxon>
        <taxon>Lophiotremataceae</taxon>
        <taxon>Lophiotrema</taxon>
    </lineage>
</organism>
<dbReference type="SUPFAM" id="SSF47095">
    <property type="entry name" value="HMG-box"/>
    <property type="match status" value="1"/>
</dbReference>
<dbReference type="InterPro" id="IPR036910">
    <property type="entry name" value="HMG_box_dom_sf"/>
</dbReference>
<protein>
    <submittedName>
        <fullName evidence="2">Uncharacterized protein</fullName>
    </submittedName>
</protein>
<dbReference type="AlphaFoldDB" id="A0A6A5YX34"/>
<evidence type="ECO:0000313" key="2">
    <source>
        <dbReference type="EMBL" id="KAF2111702.1"/>
    </source>
</evidence>
<gene>
    <name evidence="2" type="ORF">BDV96DRAFT_649679</name>
</gene>
<sequence>MAAATTKTATPKTKSAAGVKKGPGRPPGKRSNAKTAMVKMQAFFKQHRGEYKDLAFKDQQKELGKRWKTSKENPKNTPA</sequence>
<reference evidence="2" key="1">
    <citation type="journal article" date="2020" name="Stud. Mycol.">
        <title>101 Dothideomycetes genomes: a test case for predicting lifestyles and emergence of pathogens.</title>
        <authorList>
            <person name="Haridas S."/>
            <person name="Albert R."/>
            <person name="Binder M."/>
            <person name="Bloem J."/>
            <person name="Labutti K."/>
            <person name="Salamov A."/>
            <person name="Andreopoulos B."/>
            <person name="Baker S."/>
            <person name="Barry K."/>
            <person name="Bills G."/>
            <person name="Bluhm B."/>
            <person name="Cannon C."/>
            <person name="Castanera R."/>
            <person name="Culley D."/>
            <person name="Daum C."/>
            <person name="Ezra D."/>
            <person name="Gonzalez J."/>
            <person name="Henrissat B."/>
            <person name="Kuo A."/>
            <person name="Liang C."/>
            <person name="Lipzen A."/>
            <person name="Lutzoni F."/>
            <person name="Magnuson J."/>
            <person name="Mondo S."/>
            <person name="Nolan M."/>
            <person name="Ohm R."/>
            <person name="Pangilinan J."/>
            <person name="Park H.-J."/>
            <person name="Ramirez L."/>
            <person name="Alfaro M."/>
            <person name="Sun H."/>
            <person name="Tritt A."/>
            <person name="Yoshinaga Y."/>
            <person name="Zwiers L.-H."/>
            <person name="Turgeon B."/>
            <person name="Goodwin S."/>
            <person name="Spatafora J."/>
            <person name="Crous P."/>
            <person name="Grigoriev I."/>
        </authorList>
    </citation>
    <scope>NUCLEOTIDE SEQUENCE</scope>
    <source>
        <strain evidence="2">CBS 627.86</strain>
    </source>
</reference>
<keyword evidence="3" id="KW-1185">Reference proteome</keyword>